<dbReference type="Proteomes" id="UP000807850">
    <property type="component" value="Unassembled WGS sequence"/>
</dbReference>
<evidence type="ECO:0000259" key="3">
    <source>
        <dbReference type="Pfam" id="PF02563"/>
    </source>
</evidence>
<evidence type="ECO:0000313" key="5">
    <source>
        <dbReference type="EMBL" id="MBI3539471.1"/>
    </source>
</evidence>
<dbReference type="PANTHER" id="PTHR33619:SF3">
    <property type="entry name" value="POLYSACCHARIDE EXPORT PROTEIN GFCE-RELATED"/>
    <property type="match status" value="1"/>
</dbReference>
<evidence type="ECO:0000256" key="1">
    <source>
        <dbReference type="ARBA" id="ARBA00022729"/>
    </source>
</evidence>
<dbReference type="InterPro" id="IPR019554">
    <property type="entry name" value="Soluble_ligand-bd"/>
</dbReference>
<dbReference type="GO" id="GO:0015159">
    <property type="term" value="F:polysaccharide transmembrane transporter activity"/>
    <property type="evidence" value="ECO:0007669"/>
    <property type="project" value="InterPro"/>
</dbReference>
<organism evidence="5 6">
    <name type="scientific">Eiseniibacteriota bacterium</name>
    <dbReference type="NCBI Taxonomy" id="2212470"/>
    <lineage>
        <taxon>Bacteria</taxon>
        <taxon>Candidatus Eiseniibacteriota</taxon>
    </lineage>
</organism>
<comment type="caution">
    <text evidence="5">The sequence shown here is derived from an EMBL/GenBank/DDBJ whole genome shotgun (WGS) entry which is preliminary data.</text>
</comment>
<feature type="signal peptide" evidence="2">
    <location>
        <begin position="1"/>
        <end position="24"/>
    </location>
</feature>
<reference evidence="5" key="1">
    <citation type="submission" date="2020-07" db="EMBL/GenBank/DDBJ databases">
        <title>Huge and variable diversity of episymbiotic CPR bacteria and DPANN archaea in groundwater ecosystems.</title>
        <authorList>
            <person name="He C.Y."/>
            <person name="Keren R."/>
            <person name="Whittaker M."/>
            <person name="Farag I.F."/>
            <person name="Doudna J."/>
            <person name="Cate J.H.D."/>
            <person name="Banfield J.F."/>
        </authorList>
    </citation>
    <scope>NUCLEOTIDE SEQUENCE</scope>
    <source>
        <strain evidence="5">NC_groundwater_928_Pr1_S-0.2um_72_17</strain>
    </source>
</reference>
<evidence type="ECO:0000313" key="6">
    <source>
        <dbReference type="Proteomes" id="UP000807850"/>
    </source>
</evidence>
<evidence type="ECO:0000259" key="4">
    <source>
        <dbReference type="Pfam" id="PF10531"/>
    </source>
</evidence>
<dbReference type="InterPro" id="IPR049712">
    <property type="entry name" value="Poly_export"/>
</dbReference>
<dbReference type="PANTHER" id="PTHR33619">
    <property type="entry name" value="POLYSACCHARIDE EXPORT PROTEIN GFCE-RELATED"/>
    <property type="match status" value="1"/>
</dbReference>
<dbReference type="Gene3D" id="3.10.560.10">
    <property type="entry name" value="Outer membrane lipoprotein wza domain like"/>
    <property type="match status" value="1"/>
</dbReference>
<evidence type="ECO:0000256" key="2">
    <source>
        <dbReference type="SAM" id="SignalP"/>
    </source>
</evidence>
<dbReference type="EMBL" id="JACQAY010000130">
    <property type="protein sequence ID" value="MBI3539471.1"/>
    <property type="molecule type" value="Genomic_DNA"/>
</dbReference>
<accession>A0A9D6L632</accession>
<gene>
    <name evidence="5" type="ORF">HY076_04280</name>
</gene>
<dbReference type="Pfam" id="PF10531">
    <property type="entry name" value="SLBB"/>
    <property type="match status" value="1"/>
</dbReference>
<sequence>MRSFRRLVLLCCVAALALHAPARAEDVQADSAAMDWSRVPEYRLVPGDELILNFGPQSDVPSAPDLARRQKIRPDGRVSVFPIGDVVAAGHTVRELEAALVNLLGAELRRPRVTVEVASVAGNMVHVLGRVENSGSYPAEPYMTVTQAVARAGGFKEDAATNSVLVFHRDGARTLRVARVRLGDALKRGRLDADLPLGRFDIVYVPRSSIGNISAFTRQMFAENASALNFALVGWELFNLNKVFVVPTSVGK</sequence>
<feature type="domain" description="Soluble ligand binding" evidence="4">
    <location>
        <begin position="124"/>
        <end position="171"/>
    </location>
</feature>
<feature type="domain" description="Polysaccharide export protein N-terminal" evidence="3">
    <location>
        <begin position="40"/>
        <end position="117"/>
    </location>
</feature>
<protein>
    <submittedName>
        <fullName evidence="5">Polysaccharide biosynthesis/export family protein</fullName>
    </submittedName>
</protein>
<proteinExistence type="predicted"/>
<feature type="chain" id="PRO_5038811980" evidence="2">
    <location>
        <begin position="25"/>
        <end position="252"/>
    </location>
</feature>
<keyword evidence="1 2" id="KW-0732">Signal</keyword>
<dbReference type="InterPro" id="IPR003715">
    <property type="entry name" value="Poly_export_N"/>
</dbReference>
<dbReference type="Pfam" id="PF02563">
    <property type="entry name" value="Poly_export"/>
    <property type="match status" value="1"/>
</dbReference>
<dbReference type="AlphaFoldDB" id="A0A9D6L632"/>
<name>A0A9D6L632_UNCEI</name>